<reference evidence="1 2" key="1">
    <citation type="submission" date="2019-12" db="EMBL/GenBank/DDBJ databases">
        <title>Spirosoma sp. HMF4905 genome sequencing and assembly.</title>
        <authorList>
            <person name="Kang H."/>
            <person name="Cha I."/>
            <person name="Kim H."/>
            <person name="Joh K."/>
        </authorList>
    </citation>
    <scope>NUCLEOTIDE SEQUENCE [LARGE SCALE GENOMIC DNA]</scope>
    <source>
        <strain evidence="1 2">HMF4905</strain>
    </source>
</reference>
<accession>A0A7K1SK98</accession>
<evidence type="ECO:0000313" key="1">
    <source>
        <dbReference type="EMBL" id="MVM34220.1"/>
    </source>
</evidence>
<dbReference type="AlphaFoldDB" id="A0A7K1SK98"/>
<evidence type="ECO:0000313" key="2">
    <source>
        <dbReference type="Proteomes" id="UP000436006"/>
    </source>
</evidence>
<gene>
    <name evidence="1" type="ORF">GO755_29585</name>
</gene>
<keyword evidence="2" id="KW-1185">Reference proteome</keyword>
<dbReference type="RefSeq" id="WP_157589048.1">
    <property type="nucleotide sequence ID" value="NZ_WPIN01000015.1"/>
</dbReference>
<dbReference type="Proteomes" id="UP000436006">
    <property type="component" value="Unassembled WGS sequence"/>
</dbReference>
<proteinExistence type="predicted"/>
<comment type="caution">
    <text evidence="1">The sequence shown here is derived from an EMBL/GenBank/DDBJ whole genome shotgun (WGS) entry which is preliminary data.</text>
</comment>
<name>A0A7K1SK98_9BACT</name>
<protein>
    <submittedName>
        <fullName evidence="1">Uncharacterized protein</fullName>
    </submittedName>
</protein>
<dbReference type="EMBL" id="WPIN01000015">
    <property type="protein sequence ID" value="MVM34220.1"/>
    <property type="molecule type" value="Genomic_DNA"/>
</dbReference>
<sequence length="121" mass="14417">MAFFYDTYHNGIEVYINAGIEITIIVDEKGKWEVLTDYYDKRKNDSRYTAINAIKIGRIPYYNIVGYKVDGDEYYQNPHIYCKYSFDGSPFESVYYRRLGIARDKVFPHDFDKSNEVKFDK</sequence>
<organism evidence="1 2">
    <name type="scientific">Spirosoma arboris</name>
    <dbReference type="NCBI Taxonomy" id="2682092"/>
    <lineage>
        <taxon>Bacteria</taxon>
        <taxon>Pseudomonadati</taxon>
        <taxon>Bacteroidota</taxon>
        <taxon>Cytophagia</taxon>
        <taxon>Cytophagales</taxon>
        <taxon>Cytophagaceae</taxon>
        <taxon>Spirosoma</taxon>
    </lineage>
</organism>